<dbReference type="EMBL" id="JBHFEH010000009">
    <property type="protein sequence ID" value="KAL2056036.1"/>
    <property type="molecule type" value="Genomic_DNA"/>
</dbReference>
<reference evidence="1 2" key="1">
    <citation type="submission" date="2024-09" db="EMBL/GenBank/DDBJ databases">
        <title>Rethinking Asexuality: The Enigmatic Case of Functional Sexual Genes in Lepraria (Stereocaulaceae).</title>
        <authorList>
            <person name="Doellman M."/>
            <person name="Sun Y."/>
            <person name="Barcenas-Pena A."/>
            <person name="Lumbsch H.T."/>
            <person name="Grewe F."/>
        </authorList>
    </citation>
    <scope>NUCLEOTIDE SEQUENCE [LARGE SCALE GENOMIC DNA]</scope>
    <source>
        <strain evidence="1 2">Grewe 0041</strain>
    </source>
</reference>
<evidence type="ECO:0000313" key="2">
    <source>
        <dbReference type="Proteomes" id="UP001590951"/>
    </source>
</evidence>
<proteinExistence type="predicted"/>
<organism evidence="1 2">
    <name type="scientific">Lepraria finkii</name>
    <dbReference type="NCBI Taxonomy" id="1340010"/>
    <lineage>
        <taxon>Eukaryota</taxon>
        <taxon>Fungi</taxon>
        <taxon>Dikarya</taxon>
        <taxon>Ascomycota</taxon>
        <taxon>Pezizomycotina</taxon>
        <taxon>Lecanoromycetes</taxon>
        <taxon>OSLEUM clade</taxon>
        <taxon>Lecanoromycetidae</taxon>
        <taxon>Lecanorales</taxon>
        <taxon>Lecanorineae</taxon>
        <taxon>Stereocaulaceae</taxon>
        <taxon>Lepraria</taxon>
    </lineage>
</organism>
<comment type="caution">
    <text evidence="1">The sequence shown here is derived from an EMBL/GenBank/DDBJ whole genome shotgun (WGS) entry which is preliminary data.</text>
</comment>
<protein>
    <submittedName>
        <fullName evidence="1">Uncharacterized protein</fullName>
    </submittedName>
</protein>
<gene>
    <name evidence="1" type="ORF">ABVK25_003678</name>
</gene>
<dbReference type="Gene3D" id="2.100.10.30">
    <property type="entry name" value="Jacalin-like lectin domain"/>
    <property type="match status" value="1"/>
</dbReference>
<sequence length="186" mass="20968">MVPSHSARADLHEYQLSLVSTIFEYRLSAIDFARLRRSGRKCLPCLTGLSVQYRHGWHSIEFRYERTPCIHASKKLGRCDISEVPPSTLFKIDGGSGERITAIDIAVQKPRALQAANAMFHEAPKEIRFITNHGRKCEFGTSNVDDHLQRLAPTERTAITGLYAHQDLEIGLYSLGLISEAARELY</sequence>
<evidence type="ECO:0000313" key="1">
    <source>
        <dbReference type="EMBL" id="KAL2056036.1"/>
    </source>
</evidence>
<dbReference type="Proteomes" id="UP001590951">
    <property type="component" value="Unassembled WGS sequence"/>
</dbReference>
<keyword evidence="2" id="KW-1185">Reference proteome</keyword>
<dbReference type="InterPro" id="IPR036404">
    <property type="entry name" value="Jacalin-like_lectin_dom_sf"/>
</dbReference>
<name>A0ABR4BDW9_9LECA</name>
<accession>A0ABR4BDW9</accession>